<sequence length="111" mass="11740">MNIAFEHETCIAGHASGRDGEEFIPAFVPIDWFALRSRLFAAHDLRAVLDAEPSAARVPGCGSFAKPAANVIHAYDGGEPTINPNDLTIRKSRVVSFASVTGGRSTGARGC</sequence>
<dbReference type="Proteomes" id="UP001589858">
    <property type="component" value="Unassembled WGS sequence"/>
</dbReference>
<name>A0ABV6S567_9SPHN</name>
<evidence type="ECO:0000313" key="2">
    <source>
        <dbReference type="Proteomes" id="UP001589858"/>
    </source>
</evidence>
<organism evidence="1 2">
    <name type="scientific">Novosphingobium clariflavum</name>
    <dbReference type="NCBI Taxonomy" id="2029884"/>
    <lineage>
        <taxon>Bacteria</taxon>
        <taxon>Pseudomonadati</taxon>
        <taxon>Pseudomonadota</taxon>
        <taxon>Alphaproteobacteria</taxon>
        <taxon>Sphingomonadales</taxon>
        <taxon>Sphingomonadaceae</taxon>
        <taxon>Novosphingobium</taxon>
    </lineage>
</organism>
<gene>
    <name evidence="1" type="ORF">ACFFF8_07200</name>
</gene>
<keyword evidence="2" id="KW-1185">Reference proteome</keyword>
<proteinExistence type="predicted"/>
<evidence type="ECO:0000313" key="1">
    <source>
        <dbReference type="EMBL" id="MFC0684377.1"/>
    </source>
</evidence>
<dbReference type="EMBL" id="JBHLTM010000027">
    <property type="protein sequence ID" value="MFC0684377.1"/>
    <property type="molecule type" value="Genomic_DNA"/>
</dbReference>
<dbReference type="RefSeq" id="WP_267219563.1">
    <property type="nucleotide sequence ID" value="NZ_JAPCWC010000004.1"/>
</dbReference>
<accession>A0ABV6S567</accession>
<comment type="caution">
    <text evidence="1">The sequence shown here is derived from an EMBL/GenBank/DDBJ whole genome shotgun (WGS) entry which is preliminary data.</text>
</comment>
<protein>
    <submittedName>
        <fullName evidence="1">Uncharacterized protein</fullName>
    </submittedName>
</protein>
<reference evidence="1 2" key="1">
    <citation type="submission" date="2024-09" db="EMBL/GenBank/DDBJ databases">
        <authorList>
            <person name="Sun Q."/>
            <person name="Mori K."/>
        </authorList>
    </citation>
    <scope>NUCLEOTIDE SEQUENCE [LARGE SCALE GENOMIC DNA]</scope>
    <source>
        <strain evidence="1 2">CICC 11035S</strain>
    </source>
</reference>